<dbReference type="PROSITE" id="PS51645">
    <property type="entry name" value="PHR_CRY_ALPHA_BETA"/>
    <property type="match status" value="1"/>
</dbReference>
<dbReference type="SUPFAM" id="SSF52425">
    <property type="entry name" value="Cryptochrome/photolyase, N-terminal domain"/>
    <property type="match status" value="1"/>
</dbReference>
<dbReference type="InterPro" id="IPR002081">
    <property type="entry name" value="Cryptochrome/DNA_photolyase_1"/>
</dbReference>
<dbReference type="PROSITE" id="PS00394">
    <property type="entry name" value="DNA_PHOTOLYASES_1_1"/>
    <property type="match status" value="1"/>
</dbReference>
<dbReference type="PANTHER" id="PTHR11455">
    <property type="entry name" value="CRYPTOCHROME"/>
    <property type="match status" value="1"/>
</dbReference>
<feature type="domain" description="Photolyase/cryptochrome alpha/beta" evidence="8">
    <location>
        <begin position="8"/>
        <end position="142"/>
    </location>
</feature>
<evidence type="ECO:0000313" key="9">
    <source>
        <dbReference type="EMBL" id="PRO74303.1"/>
    </source>
</evidence>
<dbReference type="GO" id="GO:0003677">
    <property type="term" value="F:DNA binding"/>
    <property type="evidence" value="ECO:0007669"/>
    <property type="project" value="TreeGrafter"/>
</dbReference>
<keyword evidence="3 6" id="KW-0285">Flavoprotein</keyword>
<dbReference type="PRINTS" id="PR00147">
    <property type="entry name" value="DNAPHOTLYASE"/>
</dbReference>
<accession>A0A2S9VCX2</accession>
<dbReference type="SUPFAM" id="SSF48173">
    <property type="entry name" value="Cryptochrome/photolyase FAD-binding domain"/>
    <property type="match status" value="1"/>
</dbReference>
<dbReference type="Pfam" id="PF00875">
    <property type="entry name" value="DNA_photolyase"/>
    <property type="match status" value="1"/>
</dbReference>
<feature type="binding site" evidence="6">
    <location>
        <position position="222"/>
    </location>
    <ligand>
        <name>FAD</name>
        <dbReference type="ChEBI" id="CHEBI:57692"/>
    </ligand>
</feature>
<feature type="binding site" evidence="6">
    <location>
        <position position="271"/>
    </location>
    <ligand>
        <name>FAD</name>
        <dbReference type="ChEBI" id="CHEBI:57692"/>
    </ligand>
</feature>
<dbReference type="RefSeq" id="WP_105934008.1">
    <property type="nucleotide sequence ID" value="NZ_PVNP01000053.1"/>
</dbReference>
<keyword evidence="9" id="KW-0456">Lyase</keyword>
<dbReference type="EMBL" id="PVNP01000053">
    <property type="protein sequence ID" value="PRO74303.1"/>
    <property type="molecule type" value="Genomic_DNA"/>
</dbReference>
<evidence type="ECO:0000256" key="3">
    <source>
        <dbReference type="ARBA" id="ARBA00022630"/>
    </source>
</evidence>
<dbReference type="InterPro" id="IPR036155">
    <property type="entry name" value="Crypto/Photolyase_N_sf"/>
</dbReference>
<keyword evidence="4 6" id="KW-0274">FAD</keyword>
<evidence type="ECO:0000256" key="6">
    <source>
        <dbReference type="PIRSR" id="PIRSR602081-1"/>
    </source>
</evidence>
<dbReference type="InterPro" id="IPR018394">
    <property type="entry name" value="DNA_photolyase_1_CS_C"/>
</dbReference>
<dbReference type="PANTHER" id="PTHR11455:SF9">
    <property type="entry name" value="CRYPTOCHROME CIRCADIAN CLOCK 5 ISOFORM X1"/>
    <property type="match status" value="1"/>
</dbReference>
<comment type="caution">
    <text evidence="9">The sequence shown here is derived from an EMBL/GenBank/DDBJ whole genome shotgun (WGS) entry which is preliminary data.</text>
</comment>
<evidence type="ECO:0000256" key="7">
    <source>
        <dbReference type="RuleBase" id="RU004182"/>
    </source>
</evidence>
<evidence type="ECO:0000256" key="2">
    <source>
        <dbReference type="ARBA" id="ARBA00005862"/>
    </source>
</evidence>
<dbReference type="InterPro" id="IPR036134">
    <property type="entry name" value="Crypto/Photolyase_FAD-like_sf"/>
</dbReference>
<evidence type="ECO:0000259" key="8">
    <source>
        <dbReference type="PROSITE" id="PS51645"/>
    </source>
</evidence>
<dbReference type="GO" id="GO:0006139">
    <property type="term" value="P:nucleobase-containing compound metabolic process"/>
    <property type="evidence" value="ECO:0007669"/>
    <property type="project" value="UniProtKB-ARBA"/>
</dbReference>
<dbReference type="GO" id="GO:0071949">
    <property type="term" value="F:FAD binding"/>
    <property type="evidence" value="ECO:0007669"/>
    <property type="project" value="TreeGrafter"/>
</dbReference>
<dbReference type="GO" id="GO:0009416">
    <property type="term" value="P:response to light stimulus"/>
    <property type="evidence" value="ECO:0007669"/>
    <property type="project" value="TreeGrafter"/>
</dbReference>
<name>A0A2S9VCX2_9ALTE</name>
<proteinExistence type="inferred from homology"/>
<comment type="similarity">
    <text evidence="2">Belongs to the DNA photolyase class-1 family.</text>
</comment>
<keyword evidence="5 7" id="KW-0157">Chromophore</keyword>
<keyword evidence="10" id="KW-1185">Reference proteome</keyword>
<evidence type="ECO:0000256" key="5">
    <source>
        <dbReference type="ARBA" id="ARBA00022991"/>
    </source>
</evidence>
<dbReference type="AlphaFoldDB" id="A0A2S9VCX2"/>
<evidence type="ECO:0000256" key="4">
    <source>
        <dbReference type="ARBA" id="ARBA00022827"/>
    </source>
</evidence>
<dbReference type="InterPro" id="IPR006050">
    <property type="entry name" value="DNA_photolyase_N"/>
</dbReference>
<evidence type="ECO:0000313" key="10">
    <source>
        <dbReference type="Proteomes" id="UP000238949"/>
    </source>
</evidence>
<dbReference type="Proteomes" id="UP000238949">
    <property type="component" value="Unassembled WGS sequence"/>
</dbReference>
<dbReference type="GO" id="GO:0006950">
    <property type="term" value="P:response to stress"/>
    <property type="evidence" value="ECO:0007669"/>
    <property type="project" value="UniProtKB-ARBA"/>
</dbReference>
<comment type="cofactor">
    <cofactor evidence="1">
        <name>(6R)-5,10-methylene-5,6,7,8-tetrahydrofolate</name>
        <dbReference type="ChEBI" id="CHEBI:15636"/>
    </cofactor>
</comment>
<sequence>MTTSVPPKLTVVWFKRDLRLQDHEPLHHAVSVATDKGYPVLPLYLFEPDIMADPHHSERHWRFVWQSLLAMQRTLQAAGGELHVSYDNAVAFFRRLIAAHPHIEVVSYAETGLHCTFERDKQLSALFNRHDINWREFPYAGVQRGITHRRTWHQRWQQLMAQPALSTDLHHPHWYVNKSMVNRVPGDIAARLHQPDDSKQPGGEHHAHKLLASFLTDRHTHYHRNISSPLASFNSCSRLSPYLAWGNISLRQVYQALNSAGSKRPRSLSAFASRLHWHCHFIQKFESECEQEFRAVNHAYKHFPYRDDDKVEADLAAWKTGTTGIPMVDACMRCVNHTGYLNFRMRAMLVSFLTHYLLIDWRLGVQHLARQFLDFEPGIHYPQFQMQAGVTGTNTLRIYNPVKQAEDNDPDGSFIRQWVPEIAHLPNEELFAPWLIPPLTHMAMEQPVPERYLHPVAQPDEAITRHRGLLWNWRKRDDVKREARRILHRHSIPASQVKPNR</sequence>
<evidence type="ECO:0000256" key="1">
    <source>
        <dbReference type="ARBA" id="ARBA00001932"/>
    </source>
</evidence>
<organism evidence="9 10">
    <name type="scientific">Alteromonas alba</name>
    <dbReference type="NCBI Taxonomy" id="2079529"/>
    <lineage>
        <taxon>Bacteria</taxon>
        <taxon>Pseudomonadati</taxon>
        <taxon>Pseudomonadota</taxon>
        <taxon>Gammaproteobacteria</taxon>
        <taxon>Alteromonadales</taxon>
        <taxon>Alteromonadaceae</taxon>
        <taxon>Alteromonas/Salinimonas group</taxon>
        <taxon>Alteromonas</taxon>
    </lineage>
</organism>
<dbReference type="OrthoDB" id="9772484at2"/>
<dbReference type="InterPro" id="IPR005101">
    <property type="entry name" value="Cryptochr/Photolyase_FAD-bd"/>
</dbReference>
<gene>
    <name evidence="9" type="ORF">C6Y40_07170</name>
</gene>
<comment type="cofactor">
    <cofactor evidence="6">
        <name>FAD</name>
        <dbReference type="ChEBI" id="CHEBI:57692"/>
    </cofactor>
    <text evidence="6">Binds 1 FAD per subunit.</text>
</comment>
<protein>
    <submittedName>
        <fullName evidence="9">Deoxyribodipyrimidine photolyase</fullName>
    </submittedName>
</protein>
<dbReference type="Gene3D" id="3.40.50.620">
    <property type="entry name" value="HUPs"/>
    <property type="match status" value="1"/>
</dbReference>
<dbReference type="Pfam" id="PF03441">
    <property type="entry name" value="FAD_binding_7"/>
    <property type="match status" value="1"/>
</dbReference>
<comment type="similarity">
    <text evidence="7">Belongs to the DNA photolyase family.</text>
</comment>
<dbReference type="GO" id="GO:0003904">
    <property type="term" value="F:deoxyribodipyrimidine photo-lyase activity"/>
    <property type="evidence" value="ECO:0007669"/>
    <property type="project" value="TreeGrafter"/>
</dbReference>
<dbReference type="Gene3D" id="1.25.40.80">
    <property type="match status" value="1"/>
</dbReference>
<dbReference type="Gene3D" id="1.10.579.10">
    <property type="entry name" value="DNA Cyclobutane Dipyrimidine Photolyase, subunit A, domain 3"/>
    <property type="match status" value="1"/>
</dbReference>
<dbReference type="InterPro" id="IPR014729">
    <property type="entry name" value="Rossmann-like_a/b/a_fold"/>
</dbReference>
<reference evidence="10" key="1">
    <citation type="journal article" date="2020" name="Int. J. Syst. Evol. Microbiol.">
        <title>Alteromonas alba sp. nov., a marine bacterium isolated from the seawater of the West Pacific Ocean.</title>
        <authorList>
            <person name="Sun C."/>
            <person name="Wu Y.-H."/>
            <person name="Xamxidin M."/>
            <person name="Cheng H."/>
            <person name="Xu X.-W."/>
        </authorList>
    </citation>
    <scope>NUCLEOTIDE SEQUENCE [LARGE SCALE GENOMIC DNA]</scope>
    <source>
        <strain evidence="10">190</strain>
    </source>
</reference>